<feature type="transmembrane region" description="Helical" evidence="11">
    <location>
        <begin position="502"/>
        <end position="520"/>
    </location>
</feature>
<reference evidence="12" key="2">
    <citation type="submission" date="2022-10" db="EMBL/GenBank/DDBJ databases">
        <authorList>
            <consortium name="ENA_rothamsted_submissions"/>
            <consortium name="culmorum"/>
            <person name="King R."/>
        </authorList>
    </citation>
    <scope>NUCLEOTIDE SEQUENCE</scope>
</reference>
<dbReference type="GO" id="GO:0005789">
    <property type="term" value="C:endoplasmic reticulum membrane"/>
    <property type="evidence" value="ECO:0007669"/>
    <property type="project" value="TreeGrafter"/>
</dbReference>
<comment type="similarity">
    <text evidence="2">Belongs to the ERG4/ERG24 family.</text>
</comment>
<feature type="transmembrane region" description="Helical" evidence="11">
    <location>
        <begin position="358"/>
        <end position="375"/>
    </location>
</feature>
<feature type="region of interest" description="Disordered" evidence="10">
    <location>
        <begin position="1"/>
        <end position="82"/>
    </location>
</feature>
<evidence type="ECO:0000256" key="7">
    <source>
        <dbReference type="ARBA" id="ARBA00023136"/>
    </source>
</evidence>
<feature type="transmembrane region" description="Helical" evidence="11">
    <location>
        <begin position="227"/>
        <end position="246"/>
    </location>
</feature>
<feature type="region of interest" description="Disordered" evidence="10">
    <location>
        <begin position="142"/>
        <end position="162"/>
    </location>
</feature>
<feature type="transmembrane region" description="Helical" evidence="11">
    <location>
        <begin position="299"/>
        <end position="319"/>
    </location>
</feature>
<evidence type="ECO:0000256" key="4">
    <source>
        <dbReference type="ARBA" id="ARBA00022692"/>
    </source>
</evidence>
<feature type="transmembrane region" description="Helical" evidence="11">
    <location>
        <begin position="179"/>
        <end position="203"/>
    </location>
</feature>
<evidence type="ECO:0008006" key="14">
    <source>
        <dbReference type="Google" id="ProtNLM"/>
    </source>
</evidence>
<dbReference type="PANTHER" id="PTHR21257:SF55">
    <property type="entry name" value="DELTA(14)-STEROL REDUCTASE LBR"/>
    <property type="match status" value="1"/>
</dbReference>
<dbReference type="Proteomes" id="UP001154329">
    <property type="component" value="Chromosome 1"/>
</dbReference>
<keyword evidence="6" id="KW-0238">DNA-binding</keyword>
<evidence type="ECO:0000256" key="6">
    <source>
        <dbReference type="ARBA" id="ARBA00023125"/>
    </source>
</evidence>
<feature type="transmembrane region" description="Helical" evidence="11">
    <location>
        <begin position="447"/>
        <end position="465"/>
    </location>
</feature>
<evidence type="ECO:0000256" key="10">
    <source>
        <dbReference type="SAM" id="MobiDB-lite"/>
    </source>
</evidence>
<dbReference type="GO" id="GO:0005637">
    <property type="term" value="C:nuclear inner membrane"/>
    <property type="evidence" value="ECO:0007669"/>
    <property type="project" value="UniProtKB-SubCell"/>
</dbReference>
<keyword evidence="13" id="KW-1185">Reference proteome</keyword>
<dbReference type="GO" id="GO:0050613">
    <property type="term" value="F:Delta14-sterol reductase activity"/>
    <property type="evidence" value="ECO:0007669"/>
    <property type="project" value="TreeGrafter"/>
</dbReference>
<evidence type="ECO:0000256" key="8">
    <source>
        <dbReference type="ARBA" id="ARBA00023170"/>
    </source>
</evidence>
<feature type="compositionally biased region" description="Basic and acidic residues" evidence="10">
    <location>
        <begin position="106"/>
        <end position="115"/>
    </location>
</feature>
<feature type="transmembrane region" description="Helical" evidence="11">
    <location>
        <begin position="267"/>
        <end position="284"/>
    </location>
</feature>
<evidence type="ECO:0000313" key="12">
    <source>
        <dbReference type="EMBL" id="CAH1714150.1"/>
    </source>
</evidence>
<organism evidence="12 13">
    <name type="scientific">Aphis gossypii</name>
    <name type="common">Cotton aphid</name>
    <dbReference type="NCBI Taxonomy" id="80765"/>
    <lineage>
        <taxon>Eukaryota</taxon>
        <taxon>Metazoa</taxon>
        <taxon>Ecdysozoa</taxon>
        <taxon>Arthropoda</taxon>
        <taxon>Hexapoda</taxon>
        <taxon>Insecta</taxon>
        <taxon>Pterygota</taxon>
        <taxon>Neoptera</taxon>
        <taxon>Paraneoptera</taxon>
        <taxon>Hemiptera</taxon>
        <taxon>Sternorrhyncha</taxon>
        <taxon>Aphidomorpha</taxon>
        <taxon>Aphidoidea</taxon>
        <taxon>Aphididae</taxon>
        <taxon>Aphidini</taxon>
        <taxon>Aphis</taxon>
        <taxon>Aphis</taxon>
    </lineage>
</organism>
<dbReference type="InterPro" id="IPR001171">
    <property type="entry name" value="ERG24_DHCR-like"/>
</dbReference>
<feature type="transmembrane region" description="Helical" evidence="11">
    <location>
        <begin position="381"/>
        <end position="398"/>
    </location>
</feature>
<evidence type="ECO:0000256" key="2">
    <source>
        <dbReference type="ARBA" id="ARBA00005402"/>
    </source>
</evidence>
<accession>A0A9P0NEX6</accession>
<evidence type="ECO:0000256" key="1">
    <source>
        <dbReference type="ARBA" id="ARBA00004473"/>
    </source>
</evidence>
<keyword evidence="9" id="KW-0539">Nucleus</keyword>
<name>A0A9P0NEX6_APHGO</name>
<keyword evidence="4 11" id="KW-0812">Transmembrane</keyword>
<evidence type="ECO:0000256" key="11">
    <source>
        <dbReference type="SAM" id="Phobius"/>
    </source>
</evidence>
<dbReference type="AlphaFoldDB" id="A0A9P0NEX6"/>
<feature type="transmembrane region" description="Helical" evidence="11">
    <location>
        <begin position="419"/>
        <end position="441"/>
    </location>
</feature>
<keyword evidence="5 11" id="KW-1133">Transmembrane helix</keyword>
<keyword evidence="8" id="KW-0675">Receptor</keyword>
<feature type="compositionally biased region" description="Low complexity" evidence="10">
    <location>
        <begin position="16"/>
        <end position="27"/>
    </location>
</feature>
<comment type="subcellular location">
    <subcellularLocation>
        <location evidence="1">Nucleus inner membrane</location>
        <topology evidence="1">Multi-pass membrane protein</topology>
    </subcellularLocation>
</comment>
<keyword evidence="7 11" id="KW-0472">Membrane</keyword>
<evidence type="ECO:0000256" key="9">
    <source>
        <dbReference type="ARBA" id="ARBA00023242"/>
    </source>
</evidence>
<dbReference type="GO" id="GO:0006695">
    <property type="term" value="P:cholesterol biosynthetic process"/>
    <property type="evidence" value="ECO:0007669"/>
    <property type="project" value="TreeGrafter"/>
</dbReference>
<proteinExistence type="inferred from homology"/>
<gene>
    <name evidence="12" type="ORF">APHIGO_LOCUS2663</name>
</gene>
<keyword evidence="3" id="KW-0597">Phosphoprotein</keyword>
<dbReference type="GO" id="GO:0003677">
    <property type="term" value="F:DNA binding"/>
    <property type="evidence" value="ECO:0007669"/>
    <property type="project" value="UniProtKB-KW"/>
</dbReference>
<feature type="region of interest" description="Disordered" evidence="10">
    <location>
        <begin position="106"/>
        <end position="129"/>
    </location>
</feature>
<dbReference type="PANTHER" id="PTHR21257">
    <property type="entry name" value="DELTA(14)-STEROL REDUCTASE"/>
    <property type="match status" value="1"/>
</dbReference>
<dbReference type="Gene3D" id="1.20.120.1630">
    <property type="match status" value="1"/>
</dbReference>
<feature type="compositionally biased region" description="Polar residues" evidence="10">
    <location>
        <begin position="145"/>
        <end position="154"/>
    </location>
</feature>
<evidence type="ECO:0000256" key="3">
    <source>
        <dbReference type="ARBA" id="ARBA00022553"/>
    </source>
</evidence>
<dbReference type="Pfam" id="PF01222">
    <property type="entry name" value="ERG4_ERG24"/>
    <property type="match status" value="1"/>
</dbReference>
<feature type="transmembrane region" description="Helical" evidence="11">
    <location>
        <begin position="526"/>
        <end position="542"/>
    </location>
</feature>
<feature type="compositionally biased region" description="Basic residues" evidence="10">
    <location>
        <begin position="55"/>
        <end position="67"/>
    </location>
</feature>
<reference evidence="12" key="1">
    <citation type="submission" date="2022-02" db="EMBL/GenBank/DDBJ databases">
        <authorList>
            <person name="King R."/>
        </authorList>
    </citation>
    <scope>NUCLEOTIDE SEQUENCE</scope>
</reference>
<protein>
    <recommendedName>
        <fullName evidence="14">Delta(14)-sterol reductase</fullName>
    </recommendedName>
</protein>
<dbReference type="EMBL" id="OU899034">
    <property type="protein sequence ID" value="CAH1714150.1"/>
    <property type="molecule type" value="Genomic_DNA"/>
</dbReference>
<evidence type="ECO:0000256" key="5">
    <source>
        <dbReference type="ARBA" id="ARBA00022989"/>
    </source>
</evidence>
<sequence length="578" mass="66088">MITMMVTRRTRRDGVASPSDADPPISSKSKRSATPSKAKRSATPSKAKKAATPSKAKRAATPRRSKSKSVERKIRTRSRSVNKSLKVPKIVLERYETKTDLPVKKKEIKSRKSEEPIDLNSRKSPTPANEVINSRISPAMDKISDNMSTTSSRIDYNDESDDEPRLVDKTKYKTYPVEFGGLLGNIILTILLPLLVILSKIAIKAKGNLIPFPRGYLRLANYYDQDVFVWTAAIVLVQLLISLVPLAKKSKALLNDDLKYNHYRFSGFINLIIAALIVLAMDYYKCPINFILEIVTKKTVPHVVASVLCTFIISIILYIKAKYTNQIDKFDSLNFVQKLFIGTTNNPTLGPINIKLAFYRYSILMTILFNALVINESLKNPVNINLLFVAGLQILYALDKLIFEFNLLSSFYLQREKDGYWTIIQTFLQPIINFLPIQILLSNNLPVNYIILSISSIIFLFGYICQRYSDFTKYKYEVNSTFVYRPSSVRIIVDGLWSYVRFPNYIGTIIVHLALILPIFEPNLSSLQASWPVLLYPLYYIITLSHKCVRISTYARLQYGNTWDRQYTVKWNLIPKIF</sequence>
<evidence type="ECO:0000313" key="13">
    <source>
        <dbReference type="Proteomes" id="UP001154329"/>
    </source>
</evidence>
<feature type="compositionally biased region" description="Low complexity" evidence="10">
    <location>
        <begin position="41"/>
        <end position="54"/>
    </location>
</feature>